<sequence length="414" mass="45476">MGTQTLSFFETFTQDADATITVILSCRRVSSLDTKRYPPQVSHKSIRMLFGFPIVLFLCVFPLYLRPFMSSYRFSFPASFPVPSTTPLGTPEGQFEGSGAALQCLHTPRGTRIQSVIHSLYQMGVRPYLWVVMVIVVTWAGSCRGHARLIEPPSRASAWRYGFDTPADYNDNEGFLWRFQLPVSDAGRQMWHLWRRLGRGPTPARGWGTGQVIPVVVDVTANHRGYFEFRICPNNNPSVEASQTCLNEHPLYSADGSVFQHYIDTNLGEHTIDLRLPADVSCTQCVLQWRYVSGNNWGVCEDGTGAVGCGPQEEFRACADVAITRTGESVSITSAPPTAQPGTSPSTFTTNNGGTTTTTKATTTTTTTTTTTQGGSGVCRPVGVWQTVPGMDEWCVNNCNHTPPYCPPSHCTCD</sequence>
<keyword evidence="5" id="KW-1185">Reference proteome</keyword>
<feature type="compositionally biased region" description="Polar residues" evidence="1">
    <location>
        <begin position="331"/>
        <end position="341"/>
    </location>
</feature>
<organism evidence="4 5">
    <name type="scientific">Scylla paramamosain</name>
    <name type="common">Mud crab</name>
    <dbReference type="NCBI Taxonomy" id="85552"/>
    <lineage>
        <taxon>Eukaryota</taxon>
        <taxon>Metazoa</taxon>
        <taxon>Ecdysozoa</taxon>
        <taxon>Arthropoda</taxon>
        <taxon>Crustacea</taxon>
        <taxon>Multicrustacea</taxon>
        <taxon>Malacostraca</taxon>
        <taxon>Eumalacostraca</taxon>
        <taxon>Eucarida</taxon>
        <taxon>Decapoda</taxon>
        <taxon>Pleocyemata</taxon>
        <taxon>Brachyura</taxon>
        <taxon>Eubrachyura</taxon>
        <taxon>Portunoidea</taxon>
        <taxon>Portunidae</taxon>
        <taxon>Portuninae</taxon>
        <taxon>Scylla</taxon>
    </lineage>
</organism>
<evidence type="ECO:0000256" key="1">
    <source>
        <dbReference type="SAM" id="MobiDB-lite"/>
    </source>
</evidence>
<protein>
    <recommendedName>
        <fullName evidence="3">Chitin-binding type-4 domain-containing protein</fullName>
    </recommendedName>
</protein>
<name>A0AAW0SN31_SCYPA</name>
<evidence type="ECO:0000256" key="2">
    <source>
        <dbReference type="SAM" id="Phobius"/>
    </source>
</evidence>
<evidence type="ECO:0000313" key="4">
    <source>
        <dbReference type="EMBL" id="KAK8376299.1"/>
    </source>
</evidence>
<dbReference type="InterPro" id="IPR004302">
    <property type="entry name" value="Cellulose/chitin-bd_N"/>
</dbReference>
<feature type="domain" description="Chitin-binding type-4" evidence="3">
    <location>
        <begin position="199"/>
        <end position="321"/>
    </location>
</feature>
<reference evidence="4 5" key="1">
    <citation type="submission" date="2023-03" db="EMBL/GenBank/DDBJ databases">
        <title>High-quality genome of Scylla paramamosain provides insights in environmental adaptation.</title>
        <authorList>
            <person name="Zhang L."/>
        </authorList>
    </citation>
    <scope>NUCLEOTIDE SEQUENCE [LARGE SCALE GENOMIC DNA]</scope>
    <source>
        <strain evidence="4">LZ_2023a</strain>
        <tissue evidence="4">Muscle</tissue>
    </source>
</reference>
<keyword evidence="2" id="KW-0472">Membrane</keyword>
<evidence type="ECO:0000259" key="3">
    <source>
        <dbReference type="Pfam" id="PF03067"/>
    </source>
</evidence>
<accession>A0AAW0SN31</accession>
<dbReference type="Proteomes" id="UP001487740">
    <property type="component" value="Unassembled WGS sequence"/>
</dbReference>
<dbReference type="EMBL" id="JARAKH010000049">
    <property type="protein sequence ID" value="KAK8376299.1"/>
    <property type="molecule type" value="Genomic_DNA"/>
</dbReference>
<feature type="transmembrane region" description="Helical" evidence="2">
    <location>
        <begin position="45"/>
        <end position="65"/>
    </location>
</feature>
<dbReference type="AlphaFoldDB" id="A0AAW0SN31"/>
<evidence type="ECO:0000313" key="5">
    <source>
        <dbReference type="Proteomes" id="UP001487740"/>
    </source>
</evidence>
<dbReference type="Pfam" id="PF03067">
    <property type="entry name" value="LPMO_10"/>
    <property type="match status" value="1"/>
</dbReference>
<feature type="compositionally biased region" description="Low complexity" evidence="1">
    <location>
        <begin position="342"/>
        <end position="373"/>
    </location>
</feature>
<keyword evidence="2" id="KW-1133">Transmembrane helix</keyword>
<comment type="caution">
    <text evidence="4">The sequence shown here is derived from an EMBL/GenBank/DDBJ whole genome shotgun (WGS) entry which is preliminary data.</text>
</comment>
<feature type="region of interest" description="Disordered" evidence="1">
    <location>
        <begin position="331"/>
        <end position="375"/>
    </location>
</feature>
<proteinExistence type="predicted"/>
<gene>
    <name evidence="4" type="ORF">O3P69_008771</name>
</gene>
<keyword evidence="2" id="KW-0812">Transmembrane</keyword>